<evidence type="ECO:0000256" key="7">
    <source>
        <dbReference type="ARBA" id="ARBA00022840"/>
    </source>
</evidence>
<reference evidence="14" key="1">
    <citation type="journal article" date="2019" name="Int. J. Syst. Evol. Microbiol.">
        <title>The Global Catalogue of Microorganisms (GCM) 10K type strain sequencing project: providing services to taxonomists for standard genome sequencing and annotation.</title>
        <authorList>
            <consortium name="The Broad Institute Genomics Platform"/>
            <consortium name="The Broad Institute Genome Sequencing Center for Infectious Disease"/>
            <person name="Wu L."/>
            <person name="Ma J."/>
        </authorList>
    </citation>
    <scope>NUCLEOTIDE SEQUENCE [LARGE SCALE GENOMIC DNA]</scope>
    <source>
        <strain evidence="14">KACC 11407</strain>
    </source>
</reference>
<dbReference type="InterPro" id="IPR027417">
    <property type="entry name" value="P-loop_NTPase"/>
</dbReference>
<dbReference type="Proteomes" id="UP001596036">
    <property type="component" value="Unassembled WGS sequence"/>
</dbReference>
<keyword evidence="1" id="KW-0540">Nuclease</keyword>
<feature type="region of interest" description="Disordered" evidence="10">
    <location>
        <begin position="252"/>
        <end position="272"/>
    </location>
</feature>
<dbReference type="InterPro" id="IPR038726">
    <property type="entry name" value="PDDEXK_AddAB-type"/>
</dbReference>
<feature type="domain" description="PD-(D/E)XK endonuclease-like" evidence="11">
    <location>
        <begin position="287"/>
        <end position="470"/>
    </location>
</feature>
<evidence type="ECO:0000259" key="12">
    <source>
        <dbReference type="Pfam" id="PF13361"/>
    </source>
</evidence>
<evidence type="ECO:0000256" key="4">
    <source>
        <dbReference type="ARBA" id="ARBA00022801"/>
    </source>
</evidence>
<keyword evidence="4" id="KW-0378">Hydrolase</keyword>
<keyword evidence="8" id="KW-0238">DNA-binding</keyword>
<dbReference type="Pfam" id="PF13361">
    <property type="entry name" value="UvrD_C"/>
    <property type="match status" value="1"/>
</dbReference>
<feature type="domain" description="UvrD-like helicase C-terminal" evidence="12">
    <location>
        <begin position="74"/>
        <end position="169"/>
    </location>
</feature>
<keyword evidence="9" id="KW-0234">DNA repair</keyword>
<name>A0ABW0SQ55_9GAMM</name>
<keyword evidence="7" id="KW-0067">ATP-binding</keyword>
<dbReference type="Pfam" id="PF12705">
    <property type="entry name" value="PDDEXK_1"/>
    <property type="match status" value="1"/>
</dbReference>
<protein>
    <submittedName>
        <fullName evidence="13">3'-5' exonuclease</fullName>
    </submittedName>
</protein>
<feature type="region of interest" description="Disordered" evidence="10">
    <location>
        <begin position="209"/>
        <end position="234"/>
    </location>
</feature>
<evidence type="ECO:0000256" key="8">
    <source>
        <dbReference type="ARBA" id="ARBA00023125"/>
    </source>
</evidence>
<comment type="caution">
    <text evidence="13">The sequence shown here is derived from an EMBL/GenBank/DDBJ whole genome shotgun (WGS) entry which is preliminary data.</text>
</comment>
<keyword evidence="3" id="KW-0227">DNA damage</keyword>
<gene>
    <name evidence="13" type="ORF">ACFPN1_14325</name>
</gene>
<dbReference type="GO" id="GO:0004527">
    <property type="term" value="F:exonuclease activity"/>
    <property type="evidence" value="ECO:0007669"/>
    <property type="project" value="UniProtKB-KW"/>
</dbReference>
<dbReference type="EMBL" id="JBHSNM010000006">
    <property type="protein sequence ID" value="MFC5571238.1"/>
    <property type="molecule type" value="Genomic_DNA"/>
</dbReference>
<dbReference type="InterPro" id="IPR011604">
    <property type="entry name" value="PDDEXK-like_dom_sf"/>
</dbReference>
<evidence type="ECO:0000256" key="5">
    <source>
        <dbReference type="ARBA" id="ARBA00022806"/>
    </source>
</evidence>
<dbReference type="InterPro" id="IPR000212">
    <property type="entry name" value="DNA_helicase_UvrD/REP"/>
</dbReference>
<keyword evidence="5" id="KW-0347">Helicase</keyword>
<keyword evidence="2" id="KW-0547">Nucleotide-binding</keyword>
<dbReference type="Gene3D" id="3.90.320.10">
    <property type="match status" value="1"/>
</dbReference>
<sequence length="532" mass="59231">MLADVLAHQAARLLAQVDGERQLTCFLQLGELLQEARANATQPRGLGPQGQIDWLRAAIANADRDDYEQTPRLESDAGRVQILTLHASKGLEFPLVFLPFVALGRKRNDPDMAVYQWRGERVRQVETAARHGDEPDWVEACRLHFEDERSEDMRLLYVGLTRARDALWVWGGAVTNHAESALERLLGGPRPSEELRQALGERLRVMDAQTPDAADTTRLPPSPQPATPPAREATRKLRRDWWIHSFSQLHRQKPHGAHAVQDEAPATDERPLAAMPPAVFESVDPRFRGERFGNAVHHALEHADFARWRDHAGDTPPAMQREVLVAALQSQDYAPDHLEDGVRALTPLVAATLNTPLPEGGRLCELPPAARVPEIEFHFTLADADSAAFLQLLHAHGIARDRRDFGVWPRLSGLMNGKIDLTYVNAGRVHVLDYKSNLLPAYDEATLAEAMRASEYDLQALLYVVALHRWLRVRCGAEYDYARDFGGVRYLFCRGLERAADEDGGMRGLIAPRFDATLVAAVDVLLGGGGRA</sequence>
<dbReference type="InterPro" id="IPR014017">
    <property type="entry name" value="DNA_helicase_UvrD-like_C"/>
</dbReference>
<dbReference type="SUPFAM" id="SSF52980">
    <property type="entry name" value="Restriction endonuclease-like"/>
    <property type="match status" value="1"/>
</dbReference>
<dbReference type="PANTHER" id="PTHR11070:SF23">
    <property type="entry name" value="RECBCD ENZYME SUBUNIT RECB"/>
    <property type="match status" value="1"/>
</dbReference>
<evidence type="ECO:0000256" key="3">
    <source>
        <dbReference type="ARBA" id="ARBA00022763"/>
    </source>
</evidence>
<keyword evidence="14" id="KW-1185">Reference proteome</keyword>
<evidence type="ECO:0000256" key="2">
    <source>
        <dbReference type="ARBA" id="ARBA00022741"/>
    </source>
</evidence>
<dbReference type="Gene3D" id="3.40.50.300">
    <property type="entry name" value="P-loop containing nucleotide triphosphate hydrolases"/>
    <property type="match status" value="1"/>
</dbReference>
<evidence type="ECO:0000256" key="9">
    <source>
        <dbReference type="ARBA" id="ARBA00023204"/>
    </source>
</evidence>
<dbReference type="InterPro" id="IPR011335">
    <property type="entry name" value="Restrct_endonuc-II-like"/>
</dbReference>
<evidence type="ECO:0000256" key="1">
    <source>
        <dbReference type="ARBA" id="ARBA00022722"/>
    </source>
</evidence>
<evidence type="ECO:0000256" key="6">
    <source>
        <dbReference type="ARBA" id="ARBA00022839"/>
    </source>
</evidence>
<organism evidence="13 14">
    <name type="scientific">Lysobacter yangpyeongensis</name>
    <dbReference type="NCBI Taxonomy" id="346182"/>
    <lineage>
        <taxon>Bacteria</taxon>
        <taxon>Pseudomonadati</taxon>
        <taxon>Pseudomonadota</taxon>
        <taxon>Gammaproteobacteria</taxon>
        <taxon>Lysobacterales</taxon>
        <taxon>Lysobacteraceae</taxon>
        <taxon>Lysobacter</taxon>
    </lineage>
</organism>
<proteinExistence type="predicted"/>
<evidence type="ECO:0000259" key="11">
    <source>
        <dbReference type="Pfam" id="PF12705"/>
    </source>
</evidence>
<dbReference type="PANTHER" id="PTHR11070">
    <property type="entry name" value="UVRD / RECB / PCRA DNA HELICASE FAMILY MEMBER"/>
    <property type="match status" value="1"/>
</dbReference>
<dbReference type="SUPFAM" id="SSF52540">
    <property type="entry name" value="P-loop containing nucleoside triphosphate hydrolases"/>
    <property type="match status" value="1"/>
</dbReference>
<evidence type="ECO:0000256" key="10">
    <source>
        <dbReference type="SAM" id="MobiDB-lite"/>
    </source>
</evidence>
<evidence type="ECO:0000313" key="13">
    <source>
        <dbReference type="EMBL" id="MFC5571238.1"/>
    </source>
</evidence>
<dbReference type="CDD" id="cd22352">
    <property type="entry name" value="RecB_C-like"/>
    <property type="match status" value="1"/>
</dbReference>
<keyword evidence="6 13" id="KW-0269">Exonuclease</keyword>
<evidence type="ECO:0000313" key="14">
    <source>
        <dbReference type="Proteomes" id="UP001596036"/>
    </source>
</evidence>
<accession>A0ABW0SQ55</accession>
<dbReference type="RefSeq" id="WP_386755867.1">
    <property type="nucleotide sequence ID" value="NZ_JBHSNM010000006.1"/>
</dbReference>